<dbReference type="AlphaFoldDB" id="A0A0P8ABP8"/>
<keyword evidence="3" id="KW-0560">Oxidoreductase</keyword>
<evidence type="ECO:0000256" key="1">
    <source>
        <dbReference type="ARBA" id="ARBA00004953"/>
    </source>
</evidence>
<sequence length="270" mass="28192">MIASERRSAKTRNILLLGGTGEASALAQALAARVDLSVTLSYAGRVAQPKAQPVAIRVGGFGGIAGLRDYLQAQAIDAVIDATHPFAAQMSANAVAACAGAGVPLVALERPAWQAMPADRWIDVADLEGAAEYLAQSEATPRNVFLAIGRLHLHHFARAPQHRYTVRLIDEPGEALPLPQVAVLIARGPFTMEGDAALMRERGIEMIVAKNSGGAGAFAKIAAARSLGLPVIMIARPDIPARARCESVAQVIAWLDHAAPSGGIPAQRGV</sequence>
<accession>A0A0P8ABP8</accession>
<dbReference type="UniPathway" id="UPA00148"/>
<evidence type="ECO:0000313" key="6">
    <source>
        <dbReference type="Proteomes" id="UP000050497"/>
    </source>
</evidence>
<reference evidence="5 7" key="2">
    <citation type="submission" date="2016-08" db="EMBL/GenBank/DDBJ databases">
        <authorList>
            <person name="Varghese N."/>
            <person name="Submissions Spin"/>
        </authorList>
    </citation>
    <scope>NUCLEOTIDE SEQUENCE [LARGE SCALE GENOMIC DNA]</scope>
    <source>
        <strain evidence="5 7">HL-109</strain>
    </source>
</reference>
<dbReference type="Pfam" id="PF02571">
    <property type="entry name" value="CbiJ"/>
    <property type="match status" value="1"/>
</dbReference>
<comment type="caution">
    <text evidence="4">The sequence shown here is derived from an EMBL/GenBank/DDBJ whole genome shotgun (WGS) entry which is preliminary data.</text>
</comment>
<evidence type="ECO:0000256" key="2">
    <source>
        <dbReference type="ARBA" id="ARBA00022573"/>
    </source>
</evidence>
<dbReference type="GO" id="GO:0016994">
    <property type="term" value="F:precorrin-6A reductase activity"/>
    <property type="evidence" value="ECO:0007669"/>
    <property type="project" value="InterPro"/>
</dbReference>
<name>A0A0P8ABP8_9HYPH</name>
<evidence type="ECO:0000313" key="5">
    <source>
        <dbReference type="EMBL" id="SCC82632.1"/>
    </source>
</evidence>
<dbReference type="Proteomes" id="UP000182800">
    <property type="component" value="Unassembled WGS sequence"/>
</dbReference>
<protein>
    <submittedName>
        <fullName evidence="4 5">Precorrin-6A reductase</fullName>
    </submittedName>
</protein>
<reference evidence="4 6" key="1">
    <citation type="submission" date="2015-09" db="EMBL/GenBank/DDBJ databases">
        <title>Identification and resolution of microdiversity through metagenomic sequencing of parallel consortia.</title>
        <authorList>
            <person name="Nelson W.C."/>
            <person name="Romine M.F."/>
            <person name="Lindemann S.R."/>
        </authorList>
    </citation>
    <scope>NUCLEOTIDE SEQUENCE [LARGE SCALE GENOMIC DNA]</scope>
    <source>
        <strain evidence="4">HL-109</strain>
    </source>
</reference>
<dbReference type="OrthoDB" id="5183775at2"/>
<evidence type="ECO:0000313" key="7">
    <source>
        <dbReference type="Proteomes" id="UP000182800"/>
    </source>
</evidence>
<keyword evidence="7" id="KW-1185">Reference proteome</keyword>
<evidence type="ECO:0000313" key="4">
    <source>
        <dbReference type="EMBL" id="KPQ12691.1"/>
    </source>
</evidence>
<proteinExistence type="predicted"/>
<evidence type="ECO:0000256" key="3">
    <source>
        <dbReference type="ARBA" id="ARBA00023002"/>
    </source>
</evidence>
<dbReference type="PANTHER" id="PTHR36925:SF1">
    <property type="entry name" value="COBALT-PRECORRIN-6A REDUCTASE"/>
    <property type="match status" value="1"/>
</dbReference>
<dbReference type="NCBIfam" id="TIGR00715">
    <property type="entry name" value="precor6x_red"/>
    <property type="match status" value="1"/>
</dbReference>
<dbReference type="PANTHER" id="PTHR36925">
    <property type="entry name" value="COBALT-PRECORRIN-6A REDUCTASE"/>
    <property type="match status" value="1"/>
</dbReference>
<dbReference type="STRING" id="1653334.GA0071312_3639"/>
<dbReference type="EMBL" id="LJSX01000001">
    <property type="protein sequence ID" value="KPQ12691.1"/>
    <property type="molecule type" value="Genomic_DNA"/>
</dbReference>
<dbReference type="RefSeq" id="WP_074446431.1">
    <property type="nucleotide sequence ID" value="NZ_FMBM01000003.1"/>
</dbReference>
<comment type="pathway">
    <text evidence="1">Cofactor biosynthesis; adenosylcobalamin biosynthesis.</text>
</comment>
<dbReference type="InterPro" id="IPR003723">
    <property type="entry name" value="Precorrin-6x_reduct"/>
</dbReference>
<dbReference type="Proteomes" id="UP000050497">
    <property type="component" value="Unassembled WGS sequence"/>
</dbReference>
<organism evidence="4 6">
    <name type="scientific">Saliniramus fredricksonii</name>
    <dbReference type="NCBI Taxonomy" id="1653334"/>
    <lineage>
        <taxon>Bacteria</taxon>
        <taxon>Pseudomonadati</taxon>
        <taxon>Pseudomonadota</taxon>
        <taxon>Alphaproteobacteria</taxon>
        <taxon>Hyphomicrobiales</taxon>
        <taxon>Salinarimonadaceae</taxon>
        <taxon>Saliniramus</taxon>
    </lineage>
</organism>
<dbReference type="PROSITE" id="PS51014">
    <property type="entry name" value="COBK_CBIJ"/>
    <property type="match status" value="1"/>
</dbReference>
<dbReference type="GO" id="GO:0009236">
    <property type="term" value="P:cobalamin biosynthetic process"/>
    <property type="evidence" value="ECO:0007669"/>
    <property type="project" value="UniProtKB-UniPathway"/>
</dbReference>
<dbReference type="PATRIC" id="fig|1653334.4.peg.1946"/>
<dbReference type="EMBL" id="FMBM01000003">
    <property type="protein sequence ID" value="SCC82632.1"/>
    <property type="molecule type" value="Genomic_DNA"/>
</dbReference>
<gene>
    <name evidence="4" type="primary">cobK</name>
    <name evidence="5" type="ORF">GA0071312_3639</name>
    <name evidence="4" type="ORF">HLUCCO17_00935</name>
</gene>
<dbReference type="NCBIfam" id="NF005968">
    <property type="entry name" value="PRK08057.1-2"/>
    <property type="match status" value="1"/>
</dbReference>
<keyword evidence="2" id="KW-0169">Cobalamin biosynthesis</keyword>